<keyword evidence="6 9" id="KW-0472">Membrane</keyword>
<feature type="region of interest" description="Disordered" evidence="8">
    <location>
        <begin position="141"/>
        <end position="164"/>
    </location>
</feature>
<feature type="signal peptide" evidence="10">
    <location>
        <begin position="1"/>
        <end position="26"/>
    </location>
</feature>
<feature type="compositionally biased region" description="Acidic residues" evidence="8">
    <location>
        <begin position="944"/>
        <end position="955"/>
    </location>
</feature>
<evidence type="ECO:0000256" key="10">
    <source>
        <dbReference type="SAM" id="SignalP"/>
    </source>
</evidence>
<feature type="region of interest" description="Disordered" evidence="8">
    <location>
        <begin position="713"/>
        <end position="762"/>
    </location>
</feature>
<dbReference type="GO" id="GO:0016020">
    <property type="term" value="C:membrane"/>
    <property type="evidence" value="ECO:0007669"/>
    <property type="project" value="UniProtKB-SubCell"/>
</dbReference>
<accession>A0A8J6GJP4</accession>
<sequence length="977" mass="103636">MPPPSSPGVLARLLPLLGLLLGGASRAPGKSPPEPPSPQGESRPRGAAIVGLRPVIGYHRWSPLHDASDLGCILLPRWVGEGDPRSVLLGERMGDCLLPGSWGDTMGRARVSRLGATAASDLFFSLLVREALQPELLSAEDTRPGASWGGRPLCSPPRVPSRDPGWVGAQASAATLGRTGPGSRELGCNGGGERGKILIKVQVYVSGELVPLARASVDVFGNRTLLAAGTTDSEGVATLPLSYRLGTWVLVTAARPGFLTNSVPWRVDKLPLYASVSLYLLPERPATLILYEDLVHILLGSPGARSQPWVQFQRRAARLPASSTYSQLWASLTPASTQQEMRAFPAFLGTEASSSGNGSWLELIPLAAVSVHLLTGNGTEVPLSGPIHLSLPVPSEPRALAVGTSIPAWRFDPKSGLWVRNGTGVIRKEGRQLYWTFVSPQLGYWVAAMASPTSGLVTITSGIQDIGTYHTIFLLTILAALALLVLILLCLLIYYCRRRCLKPRQQHRKLQLSGPSDNKRDQATSMSQLHLICGGPLEPTSSGDPEAPPPGSLHSAFSSSRDLASSRDDFFRAKPRSASRPAAEPPGARSGDGAGLKGARSVEGPGGLEPSLDEYRRGPAGAAAFLQEPPSPPPSFDHYLGHKGATESKTPDFLLSQSVDQLARPPSLSQPGQLIFCGSIDHLKDNVYRNVMPTLVIPAHYVRLGGEAGAVGVGDEATPPEGSAAGPARPFPQPDPQRPLMQGHAGAGGDGGGEGWGGGRSAPVSGSVTIPVLFNESTMAQLNGELQALTEKKLLELGVKPHPRAWFVSLDGRSNSQVRHSYIDLQAGGGGRSTDASLDSGVDVHEARPARRRPPREERERAQPPAPPPPAPPRLALSEDTEPSSSESRTGLCSPEDNSLTPLLDEVVAPEGRAATVPRGRGRSRGDSSRSSASELRRDSLTSPEDELGAEVGDETGDKKSPWQRREERPLMVFNVK</sequence>
<feature type="compositionally biased region" description="Basic and acidic residues" evidence="8">
    <location>
        <begin position="956"/>
        <end position="970"/>
    </location>
</feature>
<feature type="chain" id="PRO_5035261557" evidence="10">
    <location>
        <begin position="27"/>
        <end position="977"/>
    </location>
</feature>
<feature type="compositionally biased region" description="Basic and acidic residues" evidence="8">
    <location>
        <begin position="842"/>
        <end position="862"/>
    </location>
</feature>
<dbReference type="Pfam" id="PF10577">
    <property type="entry name" value="FAM171A1-2-B_N"/>
    <property type="match status" value="1"/>
</dbReference>
<gene>
    <name evidence="13" type="ORF">LTLLF_146825</name>
</gene>
<evidence type="ECO:0000256" key="4">
    <source>
        <dbReference type="ARBA" id="ARBA00022729"/>
    </source>
</evidence>
<dbReference type="InterPro" id="IPR048530">
    <property type="entry name" value="FAM171_N"/>
</dbReference>
<dbReference type="Proteomes" id="UP000710432">
    <property type="component" value="Unassembled WGS sequence"/>
</dbReference>
<evidence type="ECO:0000256" key="6">
    <source>
        <dbReference type="ARBA" id="ARBA00023136"/>
    </source>
</evidence>
<feature type="transmembrane region" description="Helical" evidence="9">
    <location>
        <begin position="442"/>
        <end position="460"/>
    </location>
</feature>
<feature type="compositionally biased region" description="Pro residues" evidence="8">
    <location>
        <begin position="864"/>
        <end position="873"/>
    </location>
</feature>
<evidence type="ECO:0000313" key="14">
    <source>
        <dbReference type="Proteomes" id="UP000710432"/>
    </source>
</evidence>
<comment type="caution">
    <text evidence="13">The sequence shown here is derived from an EMBL/GenBank/DDBJ whole genome shotgun (WGS) entry which is preliminary data.</text>
</comment>
<keyword evidence="4 10" id="KW-0732">Signal</keyword>
<feature type="domain" description="FAM171 C-terminal" evidence="12">
    <location>
        <begin position="537"/>
        <end position="975"/>
    </location>
</feature>
<feature type="compositionally biased region" description="Polar residues" evidence="8">
    <location>
        <begin position="883"/>
        <end position="901"/>
    </location>
</feature>
<keyword evidence="7" id="KW-0325">Glycoprotein</keyword>
<organism evidence="13 14">
    <name type="scientific">Microtus ochrogaster</name>
    <name type="common">Prairie vole</name>
    <dbReference type="NCBI Taxonomy" id="79684"/>
    <lineage>
        <taxon>Eukaryota</taxon>
        <taxon>Metazoa</taxon>
        <taxon>Chordata</taxon>
        <taxon>Craniata</taxon>
        <taxon>Vertebrata</taxon>
        <taxon>Euteleostomi</taxon>
        <taxon>Mammalia</taxon>
        <taxon>Eutheria</taxon>
        <taxon>Euarchontoglires</taxon>
        <taxon>Glires</taxon>
        <taxon>Rodentia</taxon>
        <taxon>Myomorpha</taxon>
        <taxon>Muroidea</taxon>
        <taxon>Cricetidae</taxon>
        <taxon>Arvicolinae</taxon>
        <taxon>Microtus</taxon>
    </lineage>
</organism>
<evidence type="ECO:0000259" key="12">
    <source>
        <dbReference type="Pfam" id="PF20771"/>
    </source>
</evidence>
<feature type="region of interest" description="Disordered" evidence="8">
    <location>
        <begin position="572"/>
        <end position="648"/>
    </location>
</feature>
<feature type="region of interest" description="Disordered" evidence="8">
    <location>
        <begin position="534"/>
        <end position="559"/>
    </location>
</feature>
<dbReference type="PANTHER" id="PTHR31626:SF3">
    <property type="entry name" value="PROTEIN FAM171A2"/>
    <property type="match status" value="1"/>
</dbReference>
<comment type="subcellular location">
    <subcellularLocation>
        <location evidence="1">Membrane</location>
        <topology evidence="1">Single-pass type I membrane protein</topology>
    </subcellularLocation>
</comment>
<feature type="transmembrane region" description="Helical" evidence="9">
    <location>
        <begin position="472"/>
        <end position="495"/>
    </location>
</feature>
<feature type="region of interest" description="Disordered" evidence="8">
    <location>
        <begin position="825"/>
        <end position="977"/>
    </location>
</feature>
<evidence type="ECO:0000256" key="3">
    <source>
        <dbReference type="ARBA" id="ARBA00022692"/>
    </source>
</evidence>
<protein>
    <submittedName>
        <fullName evidence="13">Protein FAM171A2</fullName>
    </submittedName>
</protein>
<evidence type="ECO:0000256" key="9">
    <source>
        <dbReference type="SAM" id="Phobius"/>
    </source>
</evidence>
<dbReference type="Pfam" id="PF20771">
    <property type="entry name" value="FAM171A1-2-B_C"/>
    <property type="match status" value="1"/>
</dbReference>
<name>A0A8J6GJP4_MICOH</name>
<dbReference type="InterPro" id="IPR018890">
    <property type="entry name" value="FAM171"/>
</dbReference>
<dbReference type="InterPro" id="IPR049175">
    <property type="entry name" value="FAM171_C"/>
</dbReference>
<proteinExistence type="inferred from homology"/>
<comment type="similarity">
    <text evidence="2">Belongs to the FAM171 family.</text>
</comment>
<feature type="region of interest" description="Disordered" evidence="8">
    <location>
        <begin position="506"/>
        <end position="525"/>
    </location>
</feature>
<feature type="domain" description="FAM171 N-terminal" evidence="11">
    <location>
        <begin position="197"/>
        <end position="451"/>
    </location>
</feature>
<evidence type="ECO:0000259" key="11">
    <source>
        <dbReference type="Pfam" id="PF10577"/>
    </source>
</evidence>
<dbReference type="AlphaFoldDB" id="A0A8J6GJP4"/>
<dbReference type="EMBL" id="JAATJU010022079">
    <property type="protein sequence ID" value="KAH0512165.1"/>
    <property type="molecule type" value="Genomic_DNA"/>
</dbReference>
<feature type="compositionally biased region" description="Low complexity" evidence="8">
    <location>
        <begin position="576"/>
        <end position="589"/>
    </location>
</feature>
<evidence type="ECO:0000256" key="2">
    <source>
        <dbReference type="ARBA" id="ARBA00006818"/>
    </source>
</evidence>
<reference evidence="13" key="1">
    <citation type="submission" date="2020-03" db="EMBL/GenBank/DDBJ databases">
        <title>Studies in the Genomics of Life Span.</title>
        <authorList>
            <person name="Glass D."/>
        </authorList>
    </citation>
    <scope>NUCLEOTIDE SEQUENCE</scope>
    <source>
        <strain evidence="13">LTLLF</strain>
        <tissue evidence="13">Muscle</tissue>
    </source>
</reference>
<keyword evidence="3 9" id="KW-0812">Transmembrane</keyword>
<evidence type="ECO:0000256" key="8">
    <source>
        <dbReference type="SAM" id="MobiDB-lite"/>
    </source>
</evidence>
<evidence type="ECO:0000256" key="7">
    <source>
        <dbReference type="ARBA" id="ARBA00023180"/>
    </source>
</evidence>
<evidence type="ECO:0000313" key="13">
    <source>
        <dbReference type="EMBL" id="KAH0512165.1"/>
    </source>
</evidence>
<feature type="compositionally biased region" description="Gly residues" evidence="8">
    <location>
        <begin position="745"/>
        <end position="760"/>
    </location>
</feature>
<feature type="region of interest" description="Disordered" evidence="8">
    <location>
        <begin position="24"/>
        <end position="45"/>
    </location>
</feature>
<dbReference type="PANTHER" id="PTHR31626">
    <property type="entry name" value="SUSHI DOMAIN-CONTAINING PROTEIN"/>
    <property type="match status" value="1"/>
</dbReference>
<evidence type="ECO:0000256" key="5">
    <source>
        <dbReference type="ARBA" id="ARBA00022989"/>
    </source>
</evidence>
<keyword evidence="5 9" id="KW-1133">Transmembrane helix</keyword>
<evidence type="ECO:0000256" key="1">
    <source>
        <dbReference type="ARBA" id="ARBA00004479"/>
    </source>
</evidence>